<accession>A0ABV4U664</accession>
<gene>
    <name evidence="2" type="ORF">ACERK3_12430</name>
</gene>
<protein>
    <submittedName>
        <fullName evidence="2">Uncharacterized protein</fullName>
    </submittedName>
</protein>
<dbReference type="Proteomes" id="UP001575105">
    <property type="component" value="Unassembled WGS sequence"/>
</dbReference>
<evidence type="ECO:0000313" key="3">
    <source>
        <dbReference type="Proteomes" id="UP001575105"/>
    </source>
</evidence>
<feature type="region of interest" description="Disordered" evidence="1">
    <location>
        <begin position="1"/>
        <end position="31"/>
    </location>
</feature>
<keyword evidence="3" id="KW-1185">Reference proteome</keyword>
<evidence type="ECO:0000313" key="2">
    <source>
        <dbReference type="EMBL" id="MFA9479090.1"/>
    </source>
</evidence>
<dbReference type="RefSeq" id="WP_425346017.1">
    <property type="nucleotide sequence ID" value="NZ_JBGUBD010000007.1"/>
</dbReference>
<evidence type="ECO:0000256" key="1">
    <source>
        <dbReference type="SAM" id="MobiDB-lite"/>
    </source>
</evidence>
<proteinExistence type="predicted"/>
<comment type="caution">
    <text evidence="2">The sequence shown here is derived from an EMBL/GenBank/DDBJ whole genome shotgun (WGS) entry which is preliminary data.</text>
</comment>
<organism evidence="2 3">
    <name type="scientific">Natronomicrosphaera hydrolytica</name>
    <dbReference type="NCBI Taxonomy" id="3242702"/>
    <lineage>
        <taxon>Bacteria</taxon>
        <taxon>Pseudomonadati</taxon>
        <taxon>Planctomycetota</taxon>
        <taxon>Phycisphaerae</taxon>
        <taxon>Phycisphaerales</taxon>
        <taxon>Phycisphaeraceae</taxon>
        <taxon>Natronomicrosphaera</taxon>
    </lineage>
</organism>
<feature type="compositionally biased region" description="Basic and acidic residues" evidence="1">
    <location>
        <begin position="7"/>
        <end position="20"/>
    </location>
</feature>
<sequence>MAFASSQRDKDEYSSGRSEEESAVASGRPGVCDRRLNVGRARATDIEAGALEAGLGLRWAVVDP</sequence>
<name>A0ABV4U664_9BACT</name>
<reference evidence="2 3" key="1">
    <citation type="submission" date="2024-08" db="EMBL/GenBank/DDBJ databases">
        <title>Whole-genome sequencing of halo(alkali)philic microorganisms from hypersaline lakes.</title>
        <authorList>
            <person name="Sorokin D.Y."/>
            <person name="Merkel A.Y."/>
            <person name="Messina E."/>
            <person name="Yakimov M."/>
        </authorList>
    </citation>
    <scope>NUCLEOTIDE SEQUENCE [LARGE SCALE GENOMIC DNA]</scope>
    <source>
        <strain evidence="2 3">AB-hyl4</strain>
    </source>
</reference>
<dbReference type="EMBL" id="JBGUBD010000007">
    <property type="protein sequence ID" value="MFA9479090.1"/>
    <property type="molecule type" value="Genomic_DNA"/>
</dbReference>